<evidence type="ECO:0000256" key="2">
    <source>
        <dbReference type="SAM" id="MobiDB-lite"/>
    </source>
</evidence>
<dbReference type="KEGG" id="bsc:COCSADRAFT_190140"/>
<evidence type="ECO:0000313" key="5">
    <source>
        <dbReference type="Proteomes" id="UP000016934"/>
    </source>
</evidence>
<dbReference type="InterPro" id="IPR021765">
    <property type="entry name" value="UstYa-like"/>
</dbReference>
<dbReference type="HOGENOM" id="CLU_042941_1_0_1"/>
<dbReference type="OrthoDB" id="3687641at2759"/>
<dbReference type="GO" id="GO:0043386">
    <property type="term" value="P:mycotoxin biosynthetic process"/>
    <property type="evidence" value="ECO:0007669"/>
    <property type="project" value="InterPro"/>
</dbReference>
<gene>
    <name evidence="4" type="ORF">COCSADRAFT_190140</name>
</gene>
<evidence type="ECO:0000313" key="4">
    <source>
        <dbReference type="EMBL" id="EMD65186.1"/>
    </source>
</evidence>
<organism evidence="4 5">
    <name type="scientific">Cochliobolus sativus (strain ND90Pr / ATCC 201652)</name>
    <name type="common">Common root rot and spot blotch fungus</name>
    <name type="synonym">Bipolaris sorokiniana</name>
    <dbReference type="NCBI Taxonomy" id="665912"/>
    <lineage>
        <taxon>Eukaryota</taxon>
        <taxon>Fungi</taxon>
        <taxon>Dikarya</taxon>
        <taxon>Ascomycota</taxon>
        <taxon>Pezizomycotina</taxon>
        <taxon>Dothideomycetes</taxon>
        <taxon>Pleosporomycetidae</taxon>
        <taxon>Pleosporales</taxon>
        <taxon>Pleosporineae</taxon>
        <taxon>Pleosporaceae</taxon>
        <taxon>Bipolaris</taxon>
    </lineage>
</organism>
<dbReference type="EMBL" id="KB445642">
    <property type="protein sequence ID" value="EMD65186.1"/>
    <property type="molecule type" value="Genomic_DNA"/>
</dbReference>
<protein>
    <submittedName>
        <fullName evidence="4">Uncharacterized protein</fullName>
    </submittedName>
</protein>
<keyword evidence="5" id="KW-1185">Reference proteome</keyword>
<accession>M2T7I8</accession>
<dbReference type="Proteomes" id="UP000016934">
    <property type="component" value="Unassembled WGS sequence"/>
</dbReference>
<sequence>MFARYKPLSSGDSASEHSPDLDSTHRRLYRVIALTVLTIANVCVLGLSIAIWRTTPTTSLATPNIPDAQPSELARVESLPIEFIPFYWNTPWGSPNASEADRLWDNINTAHGHIAVAHEFAAENHWPSSLDIPGKPGKGLYLLQAYHQLHCLQTSLSVLLQRIVRAAYLTLKRQELPIFPSDHVLHCFDALRQHIMCHADNTPLYGHGHGTAGDGQLHQCRDWNALRDYATKNTACFRDGKPGMSFEDRFGVCDDGTDGLEEHAPVLAVS</sequence>
<dbReference type="RefSeq" id="XP_007699654.1">
    <property type="nucleotide sequence ID" value="XM_007701464.1"/>
</dbReference>
<keyword evidence="3" id="KW-1133">Transmembrane helix</keyword>
<comment type="similarity">
    <text evidence="1">Belongs to the ustYa family.</text>
</comment>
<dbReference type="PANTHER" id="PTHR33365">
    <property type="entry name" value="YALI0B05434P"/>
    <property type="match status" value="1"/>
</dbReference>
<keyword evidence="3" id="KW-0472">Membrane</keyword>
<dbReference type="PANTHER" id="PTHR33365:SF6">
    <property type="entry name" value="OXIDASE USTYA"/>
    <property type="match status" value="1"/>
</dbReference>
<dbReference type="OMA" id="HCLRIVR"/>
<evidence type="ECO:0000256" key="1">
    <source>
        <dbReference type="ARBA" id="ARBA00035112"/>
    </source>
</evidence>
<feature type="transmembrane region" description="Helical" evidence="3">
    <location>
        <begin position="31"/>
        <end position="52"/>
    </location>
</feature>
<keyword evidence="3" id="KW-0812">Transmembrane</keyword>
<proteinExistence type="inferred from homology"/>
<name>M2T7I8_COCSN</name>
<dbReference type="AlphaFoldDB" id="M2T7I8"/>
<evidence type="ECO:0000256" key="3">
    <source>
        <dbReference type="SAM" id="Phobius"/>
    </source>
</evidence>
<reference evidence="4 5" key="1">
    <citation type="journal article" date="2012" name="PLoS Pathog.">
        <title>Diverse lifestyles and strategies of plant pathogenesis encoded in the genomes of eighteen Dothideomycetes fungi.</title>
        <authorList>
            <person name="Ohm R.A."/>
            <person name="Feau N."/>
            <person name="Henrissat B."/>
            <person name="Schoch C.L."/>
            <person name="Horwitz B.A."/>
            <person name="Barry K.W."/>
            <person name="Condon B.J."/>
            <person name="Copeland A.C."/>
            <person name="Dhillon B."/>
            <person name="Glaser F."/>
            <person name="Hesse C.N."/>
            <person name="Kosti I."/>
            <person name="LaButti K."/>
            <person name="Lindquist E.A."/>
            <person name="Lucas S."/>
            <person name="Salamov A.A."/>
            <person name="Bradshaw R.E."/>
            <person name="Ciuffetti L."/>
            <person name="Hamelin R.C."/>
            <person name="Kema G.H.J."/>
            <person name="Lawrence C."/>
            <person name="Scott J.A."/>
            <person name="Spatafora J.W."/>
            <person name="Turgeon B.G."/>
            <person name="de Wit P.J.G.M."/>
            <person name="Zhong S."/>
            <person name="Goodwin S.B."/>
            <person name="Grigoriev I.V."/>
        </authorList>
    </citation>
    <scope>NUCLEOTIDE SEQUENCE [LARGE SCALE GENOMIC DNA]</scope>
    <source>
        <strain evidence="5">ND90Pr / ATCC 201652</strain>
    </source>
</reference>
<dbReference type="GeneID" id="19133710"/>
<dbReference type="eggNOG" id="ENOG502SP10">
    <property type="taxonomic scope" value="Eukaryota"/>
</dbReference>
<reference evidence="5" key="2">
    <citation type="journal article" date="2013" name="PLoS Genet.">
        <title>Comparative genome structure, secondary metabolite, and effector coding capacity across Cochliobolus pathogens.</title>
        <authorList>
            <person name="Condon B.J."/>
            <person name="Leng Y."/>
            <person name="Wu D."/>
            <person name="Bushley K.E."/>
            <person name="Ohm R.A."/>
            <person name="Otillar R."/>
            <person name="Martin J."/>
            <person name="Schackwitz W."/>
            <person name="Grimwood J."/>
            <person name="MohdZainudin N."/>
            <person name="Xue C."/>
            <person name="Wang R."/>
            <person name="Manning V.A."/>
            <person name="Dhillon B."/>
            <person name="Tu Z.J."/>
            <person name="Steffenson B.J."/>
            <person name="Salamov A."/>
            <person name="Sun H."/>
            <person name="Lowry S."/>
            <person name="LaButti K."/>
            <person name="Han J."/>
            <person name="Copeland A."/>
            <person name="Lindquist E."/>
            <person name="Barry K."/>
            <person name="Schmutz J."/>
            <person name="Baker S.E."/>
            <person name="Ciuffetti L.M."/>
            <person name="Grigoriev I.V."/>
            <person name="Zhong S."/>
            <person name="Turgeon B.G."/>
        </authorList>
    </citation>
    <scope>NUCLEOTIDE SEQUENCE [LARGE SCALE GENOMIC DNA]</scope>
    <source>
        <strain evidence="5">ND90Pr / ATCC 201652</strain>
    </source>
</reference>
<dbReference type="Pfam" id="PF11807">
    <property type="entry name" value="UstYa"/>
    <property type="match status" value="1"/>
</dbReference>
<feature type="region of interest" description="Disordered" evidence="2">
    <location>
        <begin position="1"/>
        <end position="21"/>
    </location>
</feature>